<dbReference type="GO" id="GO:0006310">
    <property type="term" value="P:DNA recombination"/>
    <property type="evidence" value="ECO:0007669"/>
    <property type="project" value="UniProtKB-KW"/>
</dbReference>
<dbReference type="SUPFAM" id="SSF56349">
    <property type="entry name" value="DNA breaking-rejoining enzymes"/>
    <property type="match status" value="1"/>
</dbReference>
<dbReference type="Gene3D" id="1.10.443.10">
    <property type="entry name" value="Intergrase catalytic core"/>
    <property type="match status" value="1"/>
</dbReference>
<dbReference type="Proteomes" id="UP000033035">
    <property type="component" value="Unassembled WGS sequence"/>
</dbReference>
<keyword evidence="3 5" id="KW-0238">DNA-binding</keyword>
<evidence type="ECO:0000256" key="2">
    <source>
        <dbReference type="ARBA" id="ARBA00022908"/>
    </source>
</evidence>
<evidence type="ECO:0000256" key="1">
    <source>
        <dbReference type="ARBA" id="ARBA00008857"/>
    </source>
</evidence>
<evidence type="ECO:0008006" key="10">
    <source>
        <dbReference type="Google" id="ProtNLM"/>
    </source>
</evidence>
<reference evidence="8 9" key="1">
    <citation type="submission" date="2013-04" db="EMBL/GenBank/DDBJ databases">
        <title>The Genome Sequence of Parabacteroides gordonii DSM 23371.</title>
        <authorList>
            <consortium name="The Broad Institute Genomics Platform"/>
            <person name="Earl A."/>
            <person name="Ward D."/>
            <person name="Feldgarden M."/>
            <person name="Gevers D."/>
            <person name="Martens E."/>
            <person name="Sakamoto M."/>
            <person name="Benno Y."/>
            <person name="Suzuki N."/>
            <person name="Matsunaga N."/>
            <person name="Koshihara K."/>
            <person name="Seki M."/>
            <person name="Komiya H."/>
            <person name="Walker B."/>
            <person name="Young S."/>
            <person name="Zeng Q."/>
            <person name="Gargeya S."/>
            <person name="Fitzgerald M."/>
            <person name="Haas B."/>
            <person name="Abouelleil A."/>
            <person name="Allen A.W."/>
            <person name="Alvarado L."/>
            <person name="Arachchi H.M."/>
            <person name="Berlin A.M."/>
            <person name="Chapman S.B."/>
            <person name="Gainer-Dewar J."/>
            <person name="Goldberg J."/>
            <person name="Griggs A."/>
            <person name="Gujja S."/>
            <person name="Hansen M."/>
            <person name="Howarth C."/>
            <person name="Imamovic A."/>
            <person name="Ireland A."/>
            <person name="Larimer J."/>
            <person name="McCowan C."/>
            <person name="Murphy C."/>
            <person name="Pearson M."/>
            <person name="Poon T.W."/>
            <person name="Priest M."/>
            <person name="Roberts A."/>
            <person name="Saif S."/>
            <person name="Shea T."/>
            <person name="Sisk P."/>
            <person name="Sykes S."/>
            <person name="Wortman J."/>
            <person name="Nusbaum C."/>
            <person name="Birren B."/>
        </authorList>
    </citation>
    <scope>NUCLEOTIDE SEQUENCE [LARGE SCALE GENOMIC DNA]</scope>
    <source>
        <strain evidence="8 9">MS-1</strain>
    </source>
</reference>
<dbReference type="InterPro" id="IPR044068">
    <property type="entry name" value="CB"/>
</dbReference>
<feature type="domain" description="Tyr recombinase" evidence="6">
    <location>
        <begin position="214"/>
        <end position="395"/>
    </location>
</feature>
<dbReference type="HOGENOM" id="CLU_033139_0_1_10"/>
<dbReference type="InterPro" id="IPR013762">
    <property type="entry name" value="Integrase-like_cat_sf"/>
</dbReference>
<accession>A0A0F5IYW6</accession>
<dbReference type="InterPro" id="IPR010998">
    <property type="entry name" value="Integrase_recombinase_N"/>
</dbReference>
<evidence type="ECO:0000259" key="7">
    <source>
        <dbReference type="PROSITE" id="PS51900"/>
    </source>
</evidence>
<organism evidence="8 9">
    <name type="scientific">Parabacteroides gordonii MS-1 = DSM 23371</name>
    <dbReference type="NCBI Taxonomy" id="1203610"/>
    <lineage>
        <taxon>Bacteria</taxon>
        <taxon>Pseudomonadati</taxon>
        <taxon>Bacteroidota</taxon>
        <taxon>Bacteroidia</taxon>
        <taxon>Bacteroidales</taxon>
        <taxon>Tannerellaceae</taxon>
        <taxon>Parabacteroides</taxon>
    </lineage>
</organism>
<dbReference type="InterPro" id="IPR002104">
    <property type="entry name" value="Integrase_catalytic"/>
</dbReference>
<evidence type="ECO:0000259" key="6">
    <source>
        <dbReference type="PROSITE" id="PS51898"/>
    </source>
</evidence>
<gene>
    <name evidence="8" type="ORF">HMPREF1536_03926</name>
</gene>
<dbReference type="PATRIC" id="fig|1203610.3.peg.4003"/>
<dbReference type="Pfam" id="PF00589">
    <property type="entry name" value="Phage_integrase"/>
    <property type="match status" value="1"/>
</dbReference>
<name>A0A0F5IYW6_9BACT</name>
<sequence>MYNVSVKIKRRESAEAGKRMPLYVQIIYRRKVRKIQLPYTVSGEEWKKEKENVEIPGNTVRDRMEELCSIREQLNRDCGTIRSVIRSMEKQEILSVDEIVATCRERFAVSDFQKYAEYLITELTAEGKLETSRHYRSTLNSFMHFRREQSLRLDELDPALLRAYESWLYAAGLCNNTVSFYFRILRAIWNRAVKDGLVEPDTTLFSNVHTRIEKTRKRAVEEKVIQQLIALELTLSPDLSLARDLFLFCYYARGMAFVDLAHLKRENLKGDKLVYCRQKTGQQLQVRLLPVMKKLIARYRNISGPYLFPVLKSPNSSYLEYTSALRLQNKRLKKLGKLVDADLSTYVARHTWASIALQKGISEDIISKGMGHTSVKTTRIYIADWDNAQLDRANEIVILGKGHYSKDKYKDAF</sequence>
<dbReference type="PROSITE" id="PS51900">
    <property type="entry name" value="CB"/>
    <property type="match status" value="1"/>
</dbReference>
<dbReference type="PANTHER" id="PTHR30349">
    <property type="entry name" value="PHAGE INTEGRASE-RELATED"/>
    <property type="match status" value="1"/>
</dbReference>
<dbReference type="AlphaFoldDB" id="A0A0F5IYW6"/>
<proteinExistence type="inferred from homology"/>
<comment type="caution">
    <text evidence="8">The sequence shown here is derived from an EMBL/GenBank/DDBJ whole genome shotgun (WGS) entry which is preliminary data.</text>
</comment>
<evidence type="ECO:0000256" key="4">
    <source>
        <dbReference type="ARBA" id="ARBA00023172"/>
    </source>
</evidence>
<keyword evidence="9" id="KW-1185">Reference proteome</keyword>
<dbReference type="EMBL" id="AQHW01000020">
    <property type="protein sequence ID" value="KKB50390.1"/>
    <property type="molecule type" value="Genomic_DNA"/>
</dbReference>
<dbReference type="Gene3D" id="1.10.150.130">
    <property type="match status" value="1"/>
</dbReference>
<keyword evidence="2" id="KW-0229">DNA integration</keyword>
<feature type="domain" description="Core-binding (CB)" evidence="7">
    <location>
        <begin position="110"/>
        <end position="193"/>
    </location>
</feature>
<evidence type="ECO:0000256" key="3">
    <source>
        <dbReference type="ARBA" id="ARBA00023125"/>
    </source>
</evidence>
<dbReference type="GO" id="GO:0003677">
    <property type="term" value="F:DNA binding"/>
    <property type="evidence" value="ECO:0007669"/>
    <property type="project" value="UniProtKB-UniRule"/>
</dbReference>
<dbReference type="RefSeq" id="WP_028729530.1">
    <property type="nucleotide sequence ID" value="NZ_KE386763.1"/>
</dbReference>
<dbReference type="InterPro" id="IPR025269">
    <property type="entry name" value="SAM-like_dom"/>
</dbReference>
<dbReference type="Pfam" id="PF13102">
    <property type="entry name" value="Phage_int_SAM_5"/>
    <property type="match status" value="1"/>
</dbReference>
<comment type="similarity">
    <text evidence="1">Belongs to the 'phage' integrase family.</text>
</comment>
<evidence type="ECO:0000256" key="5">
    <source>
        <dbReference type="PROSITE-ProRule" id="PRU01248"/>
    </source>
</evidence>
<keyword evidence="4" id="KW-0233">DNA recombination</keyword>
<evidence type="ECO:0000313" key="8">
    <source>
        <dbReference type="EMBL" id="KKB50390.1"/>
    </source>
</evidence>
<dbReference type="CDD" id="cd01185">
    <property type="entry name" value="INTN1_C_like"/>
    <property type="match status" value="1"/>
</dbReference>
<dbReference type="PANTHER" id="PTHR30349:SF64">
    <property type="entry name" value="PROPHAGE INTEGRASE INTD-RELATED"/>
    <property type="match status" value="1"/>
</dbReference>
<protein>
    <recommendedName>
        <fullName evidence="10">Tyr recombinase domain-containing protein</fullName>
    </recommendedName>
</protein>
<evidence type="ECO:0000313" key="9">
    <source>
        <dbReference type="Proteomes" id="UP000033035"/>
    </source>
</evidence>
<dbReference type="STRING" id="1203610.HMPREF1536_03926"/>
<dbReference type="InterPro" id="IPR050090">
    <property type="entry name" value="Tyrosine_recombinase_XerCD"/>
</dbReference>
<dbReference type="GO" id="GO:0015074">
    <property type="term" value="P:DNA integration"/>
    <property type="evidence" value="ECO:0007669"/>
    <property type="project" value="UniProtKB-KW"/>
</dbReference>
<dbReference type="InterPro" id="IPR011010">
    <property type="entry name" value="DNA_brk_join_enz"/>
</dbReference>
<dbReference type="PROSITE" id="PS51898">
    <property type="entry name" value="TYR_RECOMBINASE"/>
    <property type="match status" value="1"/>
</dbReference>